<proteinExistence type="predicted"/>
<accession>I4EJ49</accession>
<dbReference type="InterPro" id="IPR035923">
    <property type="entry name" value="TT1751-like_sf"/>
</dbReference>
<protein>
    <recommendedName>
        <fullName evidence="1">DUF302 domain-containing protein</fullName>
    </recommendedName>
</protein>
<dbReference type="Pfam" id="PF03625">
    <property type="entry name" value="DUF302"/>
    <property type="match status" value="1"/>
</dbReference>
<dbReference type="PIRSF" id="PIRSF021774">
    <property type="entry name" value="UCP021774"/>
    <property type="match status" value="1"/>
</dbReference>
<feature type="domain" description="DUF302" evidence="1">
    <location>
        <begin position="42"/>
        <end position="101"/>
    </location>
</feature>
<dbReference type="SUPFAM" id="SSF103247">
    <property type="entry name" value="TT1751-like"/>
    <property type="match status" value="1"/>
</dbReference>
<dbReference type="Proteomes" id="UP000004221">
    <property type="component" value="Unassembled WGS sequence"/>
</dbReference>
<dbReference type="CDD" id="cd14797">
    <property type="entry name" value="DUF302"/>
    <property type="match status" value="1"/>
</dbReference>
<evidence type="ECO:0000313" key="3">
    <source>
        <dbReference type="Proteomes" id="UP000004221"/>
    </source>
</evidence>
<sequence>MMTTQRTRYGFGKTVKMPYSEAVERTKAALKEQGFGVLTEADIQQAMKEKLGIDFRPYVILGACNPPLAYQALEAEIDIGLLLPCNVVVYEVEGGSVVEALDAEFALGLVGNPALTAVGREARERLQKALDSISS</sequence>
<reference evidence="2 3" key="1">
    <citation type="journal article" date="2012" name="ISME J.">
        <title>Nitrification expanded: discovery, physiology and genomics of a nitrite-oxidizing bacterium from the phylum Chloroflexi.</title>
        <authorList>
            <person name="Sorokin D.Y."/>
            <person name="Lucker S."/>
            <person name="Vejmelkova D."/>
            <person name="Kostrikina N.A."/>
            <person name="Kleerebezem R."/>
            <person name="Rijpstra W.I."/>
            <person name="Damste J.S."/>
            <person name="Le Paslier D."/>
            <person name="Muyzer G."/>
            <person name="Wagner M."/>
            <person name="van Loosdrecht M.C."/>
            <person name="Daims H."/>
        </authorList>
    </citation>
    <scope>NUCLEOTIDE SEQUENCE [LARGE SCALE GENOMIC DNA]</scope>
    <source>
        <strain evidence="3">none</strain>
    </source>
</reference>
<dbReference type="EMBL" id="CAGS01000315">
    <property type="protein sequence ID" value="CCF84711.1"/>
    <property type="molecule type" value="Genomic_DNA"/>
</dbReference>
<gene>
    <name evidence="2" type="ORF">NITHO_3820008</name>
</gene>
<organism evidence="2 3">
    <name type="scientific">Nitrolancea hollandica Lb</name>
    <dbReference type="NCBI Taxonomy" id="1129897"/>
    <lineage>
        <taxon>Bacteria</taxon>
        <taxon>Pseudomonadati</taxon>
        <taxon>Thermomicrobiota</taxon>
        <taxon>Thermomicrobia</taxon>
        <taxon>Sphaerobacterales</taxon>
        <taxon>Sphaerobacterineae</taxon>
        <taxon>Sphaerobacteraceae</taxon>
        <taxon>Nitrolancea</taxon>
    </lineage>
</organism>
<comment type="caution">
    <text evidence="2">The sequence shown here is derived from an EMBL/GenBank/DDBJ whole genome shotgun (WGS) entry which is preliminary data.</text>
</comment>
<dbReference type="RefSeq" id="WP_008479078.1">
    <property type="nucleotide sequence ID" value="NZ_CAGS01000315.1"/>
</dbReference>
<name>I4EJ49_9BACT</name>
<evidence type="ECO:0000313" key="2">
    <source>
        <dbReference type="EMBL" id="CCF84711.1"/>
    </source>
</evidence>
<dbReference type="PANTHER" id="PTHR38342">
    <property type="entry name" value="SLR5037 PROTEIN"/>
    <property type="match status" value="1"/>
</dbReference>
<dbReference type="Gene3D" id="3.30.310.70">
    <property type="entry name" value="TT1751-like domain"/>
    <property type="match status" value="1"/>
</dbReference>
<dbReference type="InterPro" id="IPR005180">
    <property type="entry name" value="DUF302"/>
</dbReference>
<dbReference type="InterPro" id="IPR016796">
    <property type="entry name" value="UCP021774"/>
</dbReference>
<evidence type="ECO:0000259" key="1">
    <source>
        <dbReference type="Pfam" id="PF03625"/>
    </source>
</evidence>
<dbReference type="AlphaFoldDB" id="I4EJ49"/>
<dbReference type="PANTHER" id="PTHR38342:SF1">
    <property type="entry name" value="SLR5037 PROTEIN"/>
    <property type="match status" value="1"/>
</dbReference>
<keyword evidence="3" id="KW-1185">Reference proteome</keyword>